<organism evidence="1 2">
    <name type="scientific">Sorghum bicolor</name>
    <name type="common">Sorghum</name>
    <name type="synonym">Sorghum vulgare</name>
    <dbReference type="NCBI Taxonomy" id="4558"/>
    <lineage>
        <taxon>Eukaryota</taxon>
        <taxon>Viridiplantae</taxon>
        <taxon>Streptophyta</taxon>
        <taxon>Embryophyta</taxon>
        <taxon>Tracheophyta</taxon>
        <taxon>Spermatophyta</taxon>
        <taxon>Magnoliopsida</taxon>
        <taxon>Liliopsida</taxon>
        <taxon>Poales</taxon>
        <taxon>Poaceae</taxon>
        <taxon>PACMAD clade</taxon>
        <taxon>Panicoideae</taxon>
        <taxon>Andropogonodae</taxon>
        <taxon>Andropogoneae</taxon>
        <taxon>Sorghinae</taxon>
        <taxon>Sorghum</taxon>
    </lineage>
</organism>
<evidence type="ECO:0000313" key="2">
    <source>
        <dbReference type="Proteomes" id="UP000807115"/>
    </source>
</evidence>
<gene>
    <name evidence="1" type="ORF">BDA96_05G089700</name>
</gene>
<dbReference type="AlphaFoldDB" id="A0A921UF81"/>
<accession>A0A921UF81</accession>
<dbReference type="Proteomes" id="UP000807115">
    <property type="component" value="Chromosome 5"/>
</dbReference>
<reference evidence="1" key="2">
    <citation type="submission" date="2020-10" db="EMBL/GenBank/DDBJ databases">
        <authorList>
            <person name="Cooper E.A."/>
            <person name="Brenton Z.W."/>
            <person name="Flinn B.S."/>
            <person name="Jenkins J."/>
            <person name="Shu S."/>
            <person name="Flowers D."/>
            <person name="Luo F."/>
            <person name="Wang Y."/>
            <person name="Xia P."/>
            <person name="Barry K."/>
            <person name="Daum C."/>
            <person name="Lipzen A."/>
            <person name="Yoshinaga Y."/>
            <person name="Schmutz J."/>
            <person name="Saski C."/>
            <person name="Vermerris W."/>
            <person name="Kresovich S."/>
        </authorList>
    </citation>
    <scope>NUCLEOTIDE SEQUENCE</scope>
</reference>
<name>A0A921UF81_SORBI</name>
<reference evidence="1" key="1">
    <citation type="journal article" date="2019" name="BMC Genomics">
        <title>A new reference genome for Sorghum bicolor reveals high levels of sequence similarity between sweet and grain genotypes: implications for the genetics of sugar metabolism.</title>
        <authorList>
            <person name="Cooper E.A."/>
            <person name="Brenton Z.W."/>
            <person name="Flinn B.S."/>
            <person name="Jenkins J."/>
            <person name="Shu S."/>
            <person name="Flowers D."/>
            <person name="Luo F."/>
            <person name="Wang Y."/>
            <person name="Xia P."/>
            <person name="Barry K."/>
            <person name="Daum C."/>
            <person name="Lipzen A."/>
            <person name="Yoshinaga Y."/>
            <person name="Schmutz J."/>
            <person name="Saski C."/>
            <person name="Vermerris W."/>
            <person name="Kresovich S."/>
        </authorList>
    </citation>
    <scope>NUCLEOTIDE SEQUENCE</scope>
</reference>
<sequence length="44" mass="5056">MSSLCRQKMKLMWPMPASWTVPWAALNHGLTEYVCILLVNSFSN</sequence>
<dbReference type="EMBL" id="CM027684">
    <property type="protein sequence ID" value="KAG0529333.1"/>
    <property type="molecule type" value="Genomic_DNA"/>
</dbReference>
<evidence type="ECO:0000313" key="1">
    <source>
        <dbReference type="EMBL" id="KAG0529333.1"/>
    </source>
</evidence>
<proteinExistence type="predicted"/>
<comment type="caution">
    <text evidence="1">The sequence shown here is derived from an EMBL/GenBank/DDBJ whole genome shotgun (WGS) entry which is preliminary data.</text>
</comment>
<protein>
    <submittedName>
        <fullName evidence="1">Uncharacterized protein</fullName>
    </submittedName>
</protein>